<comment type="similarity">
    <text evidence="9 10">Belongs to the thiamine-phosphate synthase family.</text>
</comment>
<comment type="catalytic activity">
    <reaction evidence="7 9 10">
        <text>2-(2-carboxy-4-methylthiazol-5-yl)ethyl phosphate + 4-amino-2-methyl-5-(diphosphooxymethyl)pyrimidine + 2 H(+) = thiamine phosphate + CO2 + diphosphate</text>
        <dbReference type="Rhea" id="RHEA:47848"/>
        <dbReference type="ChEBI" id="CHEBI:15378"/>
        <dbReference type="ChEBI" id="CHEBI:16526"/>
        <dbReference type="ChEBI" id="CHEBI:33019"/>
        <dbReference type="ChEBI" id="CHEBI:37575"/>
        <dbReference type="ChEBI" id="CHEBI:57841"/>
        <dbReference type="ChEBI" id="CHEBI:62890"/>
        <dbReference type="EC" id="2.5.1.3"/>
    </reaction>
</comment>
<evidence type="ECO:0000256" key="8">
    <source>
        <dbReference type="ARBA" id="ARBA00047883"/>
    </source>
</evidence>
<feature type="domain" description="Thiamine phosphate synthase/TenI" evidence="12">
    <location>
        <begin position="12"/>
        <end position="194"/>
    </location>
</feature>
<dbReference type="AlphaFoldDB" id="A0A0C2VVW0"/>
<comment type="cofactor">
    <cofactor evidence="9">
        <name>Mg(2+)</name>
        <dbReference type="ChEBI" id="CHEBI:18420"/>
    </cofactor>
    <text evidence="9">Binds 1 Mg(2+) ion per subunit.</text>
</comment>
<keyword evidence="3 9" id="KW-0479">Metal-binding</keyword>
<feature type="binding site" evidence="9">
    <location>
        <position position="75"/>
    </location>
    <ligand>
        <name>4-amino-2-methyl-5-(diphosphooxymethyl)pyrimidine</name>
        <dbReference type="ChEBI" id="CHEBI:57841"/>
    </ligand>
</feature>
<evidence type="ECO:0000256" key="2">
    <source>
        <dbReference type="ARBA" id="ARBA00022679"/>
    </source>
</evidence>
<keyword evidence="4 9" id="KW-0460">Magnesium</keyword>
<dbReference type="InterPro" id="IPR013785">
    <property type="entry name" value="Aldolase_TIM"/>
</dbReference>
<evidence type="ECO:0000313" key="14">
    <source>
        <dbReference type="Proteomes" id="UP000031972"/>
    </source>
</evidence>
<dbReference type="PANTHER" id="PTHR20857:SF15">
    <property type="entry name" value="THIAMINE-PHOSPHATE SYNTHASE"/>
    <property type="match status" value="1"/>
</dbReference>
<evidence type="ECO:0000256" key="10">
    <source>
        <dbReference type="RuleBase" id="RU003826"/>
    </source>
</evidence>
<keyword evidence="2 9" id="KW-0808">Transferase</keyword>
<gene>
    <name evidence="9" type="primary">thiE</name>
    <name evidence="13" type="ORF">KR50_03310</name>
</gene>
<evidence type="ECO:0000313" key="13">
    <source>
        <dbReference type="EMBL" id="KIL53002.1"/>
    </source>
</evidence>
<accession>A0A0C2VVW0</accession>
<dbReference type="GO" id="GO:0004789">
    <property type="term" value="F:thiamine-phosphate diphosphorylase activity"/>
    <property type="evidence" value="ECO:0007669"/>
    <property type="project" value="UniProtKB-UniRule"/>
</dbReference>
<dbReference type="NCBIfam" id="TIGR00693">
    <property type="entry name" value="thiE"/>
    <property type="match status" value="1"/>
</dbReference>
<dbReference type="GO" id="GO:0000287">
    <property type="term" value="F:magnesium ion binding"/>
    <property type="evidence" value="ECO:0007669"/>
    <property type="project" value="UniProtKB-UniRule"/>
</dbReference>
<keyword evidence="5 9" id="KW-0784">Thiamine biosynthesis</keyword>
<dbReference type="InterPro" id="IPR022998">
    <property type="entry name" value="ThiamineP_synth_TenI"/>
</dbReference>
<dbReference type="HAMAP" id="MF_00097">
    <property type="entry name" value="TMP_synthase"/>
    <property type="match status" value="1"/>
</dbReference>
<dbReference type="SUPFAM" id="SSF51391">
    <property type="entry name" value="Thiamin phosphate synthase"/>
    <property type="match status" value="1"/>
</dbReference>
<evidence type="ECO:0000256" key="4">
    <source>
        <dbReference type="ARBA" id="ARBA00022842"/>
    </source>
</evidence>
<dbReference type="GO" id="GO:0009228">
    <property type="term" value="P:thiamine biosynthetic process"/>
    <property type="evidence" value="ECO:0007669"/>
    <property type="project" value="UniProtKB-KW"/>
</dbReference>
<feature type="binding site" evidence="9">
    <location>
        <position position="113"/>
    </location>
    <ligand>
        <name>4-amino-2-methyl-5-(diphosphooxymethyl)pyrimidine</name>
        <dbReference type="ChEBI" id="CHEBI:57841"/>
    </ligand>
</feature>
<feature type="binding site" evidence="9">
    <location>
        <begin position="139"/>
        <end position="141"/>
    </location>
    <ligand>
        <name>2-[(2R,5Z)-2-carboxy-4-methylthiazol-5(2H)-ylidene]ethyl phosphate</name>
        <dbReference type="ChEBI" id="CHEBI:62899"/>
    </ligand>
</feature>
<evidence type="ECO:0000256" key="11">
    <source>
        <dbReference type="RuleBase" id="RU004253"/>
    </source>
</evidence>
<evidence type="ECO:0000256" key="7">
    <source>
        <dbReference type="ARBA" id="ARBA00047851"/>
    </source>
</evidence>
<dbReference type="OrthoDB" id="9812206at2"/>
<evidence type="ECO:0000256" key="5">
    <source>
        <dbReference type="ARBA" id="ARBA00022977"/>
    </source>
</evidence>
<dbReference type="FunFam" id="3.20.20.70:FF:000096">
    <property type="entry name" value="Thiamine-phosphate synthase"/>
    <property type="match status" value="1"/>
</dbReference>
<protein>
    <recommendedName>
        <fullName evidence="9">Thiamine-phosphate synthase</fullName>
        <shortName evidence="9">TP synthase</shortName>
        <shortName evidence="9">TPS</shortName>
        <ecNumber evidence="9">2.5.1.3</ecNumber>
    </recommendedName>
    <alternativeName>
        <fullName evidence="9">Thiamine-phosphate pyrophosphorylase</fullName>
        <shortName evidence="9">TMP pyrophosphorylase</shortName>
        <shortName evidence="9">TMP-PPase</shortName>
    </alternativeName>
</protein>
<evidence type="ECO:0000256" key="9">
    <source>
        <dbReference type="HAMAP-Rule" id="MF_00097"/>
    </source>
</evidence>
<feature type="binding site" evidence="9">
    <location>
        <begin position="191"/>
        <end position="192"/>
    </location>
    <ligand>
        <name>2-[(2R,5Z)-2-carboxy-4-methylthiazol-5(2H)-ylidene]ethyl phosphate</name>
        <dbReference type="ChEBI" id="CHEBI:62899"/>
    </ligand>
</feature>
<comment type="catalytic activity">
    <reaction evidence="6 9 10">
        <text>4-methyl-5-(2-phosphooxyethyl)-thiazole + 4-amino-2-methyl-5-(diphosphooxymethyl)pyrimidine + H(+) = thiamine phosphate + diphosphate</text>
        <dbReference type="Rhea" id="RHEA:22328"/>
        <dbReference type="ChEBI" id="CHEBI:15378"/>
        <dbReference type="ChEBI" id="CHEBI:33019"/>
        <dbReference type="ChEBI" id="CHEBI:37575"/>
        <dbReference type="ChEBI" id="CHEBI:57841"/>
        <dbReference type="ChEBI" id="CHEBI:58296"/>
        <dbReference type="EC" id="2.5.1.3"/>
    </reaction>
</comment>
<evidence type="ECO:0000256" key="6">
    <source>
        <dbReference type="ARBA" id="ARBA00047334"/>
    </source>
</evidence>
<feature type="binding site" evidence="9">
    <location>
        <begin position="40"/>
        <end position="44"/>
    </location>
    <ligand>
        <name>4-amino-2-methyl-5-(diphosphooxymethyl)pyrimidine</name>
        <dbReference type="ChEBI" id="CHEBI:57841"/>
    </ligand>
</feature>
<comment type="caution">
    <text evidence="13">The sequence shown here is derived from an EMBL/GenBank/DDBJ whole genome shotgun (WGS) entry which is preliminary data.</text>
</comment>
<feature type="binding site" evidence="9">
    <location>
        <position position="171"/>
    </location>
    <ligand>
        <name>2-[(2R,5Z)-2-carboxy-4-methylthiazol-5(2H)-ylidene]ethyl phosphate</name>
        <dbReference type="ChEBI" id="CHEBI:62899"/>
    </ligand>
</feature>
<sequence length="207" mass="22935">MNWDINRILRKYLIMGSQNCERVPEEILLEAIDAGITAFQFREKGIGCLGDEEKLQLGLRLRAICKEHHVPFFINDDIQLVDQLDVDGIHVGQDDMPADKLRRKYPDKMIGLSVSNDEEVKRSDLKSVDYLGAGPMFPTSSKADAKPVAGIEWIKRLRDQKIDLPIVGIGGINPENADAVLRAGAQGVAVISAITTCENIKKVVKSL</sequence>
<dbReference type="Pfam" id="PF02581">
    <property type="entry name" value="TMP-TENI"/>
    <property type="match status" value="1"/>
</dbReference>
<keyword evidence="14" id="KW-1185">Reference proteome</keyword>
<evidence type="ECO:0000259" key="12">
    <source>
        <dbReference type="Pfam" id="PF02581"/>
    </source>
</evidence>
<dbReference type="RefSeq" id="WP_041053945.1">
    <property type="nucleotide sequence ID" value="NZ_JXRR01000001.1"/>
</dbReference>
<dbReference type="CDD" id="cd00564">
    <property type="entry name" value="TMP_TenI"/>
    <property type="match status" value="1"/>
</dbReference>
<reference evidence="13 14" key="1">
    <citation type="submission" date="2015-01" db="EMBL/GenBank/DDBJ databases">
        <title>Jeotgalibacillus campisalis genome sequencing.</title>
        <authorList>
            <person name="Goh K.M."/>
            <person name="Chan K.-G."/>
            <person name="Yaakop A.S."/>
            <person name="Ee R."/>
            <person name="Gan H.M."/>
            <person name="Chan C.S."/>
        </authorList>
    </citation>
    <scope>NUCLEOTIDE SEQUENCE [LARGE SCALE GENOMIC DNA]</scope>
    <source>
        <strain evidence="13 14">SF-57</strain>
    </source>
</reference>
<feature type="binding site" evidence="9">
    <location>
        <position position="142"/>
    </location>
    <ligand>
        <name>4-amino-2-methyl-5-(diphosphooxymethyl)pyrimidine</name>
        <dbReference type="ChEBI" id="CHEBI:57841"/>
    </ligand>
</feature>
<comment type="catalytic activity">
    <reaction evidence="8 9 10">
        <text>2-[(2R,5Z)-2-carboxy-4-methylthiazol-5(2H)-ylidene]ethyl phosphate + 4-amino-2-methyl-5-(diphosphooxymethyl)pyrimidine + 2 H(+) = thiamine phosphate + CO2 + diphosphate</text>
        <dbReference type="Rhea" id="RHEA:47844"/>
        <dbReference type="ChEBI" id="CHEBI:15378"/>
        <dbReference type="ChEBI" id="CHEBI:16526"/>
        <dbReference type="ChEBI" id="CHEBI:33019"/>
        <dbReference type="ChEBI" id="CHEBI:37575"/>
        <dbReference type="ChEBI" id="CHEBI:57841"/>
        <dbReference type="ChEBI" id="CHEBI:62899"/>
        <dbReference type="EC" id="2.5.1.3"/>
    </reaction>
</comment>
<name>A0A0C2VVW0_9BACL</name>
<dbReference type="GO" id="GO:0009229">
    <property type="term" value="P:thiamine diphosphate biosynthetic process"/>
    <property type="evidence" value="ECO:0007669"/>
    <property type="project" value="UniProtKB-UniRule"/>
</dbReference>
<feature type="binding site" evidence="9">
    <location>
        <position position="95"/>
    </location>
    <ligand>
        <name>Mg(2+)</name>
        <dbReference type="ChEBI" id="CHEBI:18420"/>
    </ligand>
</feature>
<dbReference type="EMBL" id="JXRR01000001">
    <property type="protein sequence ID" value="KIL53002.1"/>
    <property type="molecule type" value="Genomic_DNA"/>
</dbReference>
<dbReference type="InterPro" id="IPR034291">
    <property type="entry name" value="TMP_synthase"/>
</dbReference>
<evidence type="ECO:0000256" key="3">
    <source>
        <dbReference type="ARBA" id="ARBA00022723"/>
    </source>
</evidence>
<dbReference type="PANTHER" id="PTHR20857">
    <property type="entry name" value="THIAMINE-PHOSPHATE PYROPHOSPHORYLASE"/>
    <property type="match status" value="1"/>
</dbReference>
<dbReference type="GO" id="GO:0005737">
    <property type="term" value="C:cytoplasm"/>
    <property type="evidence" value="ECO:0007669"/>
    <property type="project" value="TreeGrafter"/>
</dbReference>
<dbReference type="Gene3D" id="3.20.20.70">
    <property type="entry name" value="Aldolase class I"/>
    <property type="match status" value="1"/>
</dbReference>
<proteinExistence type="inferred from homology"/>
<comment type="pathway">
    <text evidence="1 9 11">Cofactor biosynthesis; thiamine diphosphate biosynthesis; thiamine phosphate from 4-amino-2-methyl-5-diphosphomethylpyrimidine and 4-methyl-5-(2-phosphoethyl)-thiazole: step 1/1.</text>
</comment>
<dbReference type="InterPro" id="IPR036206">
    <property type="entry name" value="ThiamineP_synth_sf"/>
</dbReference>
<feature type="binding site" evidence="9">
    <location>
        <position position="76"/>
    </location>
    <ligand>
        <name>Mg(2+)</name>
        <dbReference type="ChEBI" id="CHEBI:18420"/>
    </ligand>
</feature>
<dbReference type="Proteomes" id="UP000031972">
    <property type="component" value="Unassembled WGS sequence"/>
</dbReference>
<dbReference type="EC" id="2.5.1.3" evidence="9"/>
<dbReference type="PATRIC" id="fig|220754.4.peg.337"/>
<evidence type="ECO:0000256" key="1">
    <source>
        <dbReference type="ARBA" id="ARBA00005165"/>
    </source>
</evidence>
<dbReference type="UniPathway" id="UPA00060">
    <property type="reaction ID" value="UER00141"/>
</dbReference>
<organism evidence="13 14">
    <name type="scientific">Jeotgalibacillus campisalis</name>
    <dbReference type="NCBI Taxonomy" id="220754"/>
    <lineage>
        <taxon>Bacteria</taxon>
        <taxon>Bacillati</taxon>
        <taxon>Bacillota</taxon>
        <taxon>Bacilli</taxon>
        <taxon>Bacillales</taxon>
        <taxon>Caryophanaceae</taxon>
        <taxon>Jeotgalibacillus</taxon>
    </lineage>
</organism>
<comment type="function">
    <text evidence="9">Condenses 4-methyl-5-(beta-hydroxyethyl)thiazole monophosphate (THZ-P) and 2-methyl-4-amino-5-hydroxymethyl pyrimidine pyrophosphate (HMP-PP) to form thiamine monophosphate (TMP).</text>
</comment>